<keyword evidence="1" id="KW-0812">Transmembrane</keyword>
<name>A0AAD7Z0X5_MYTSE</name>
<dbReference type="EMBL" id="JARGEI010000001">
    <property type="protein sequence ID" value="KAJ8736773.1"/>
    <property type="molecule type" value="Genomic_DNA"/>
</dbReference>
<dbReference type="AlphaFoldDB" id="A0AAD7Z0X5"/>
<feature type="transmembrane region" description="Helical" evidence="1">
    <location>
        <begin position="105"/>
        <end position="126"/>
    </location>
</feature>
<comment type="caution">
    <text evidence="2">The sequence shown here is derived from an EMBL/GenBank/DDBJ whole genome shotgun (WGS) entry which is preliminary data.</text>
</comment>
<proteinExistence type="predicted"/>
<dbReference type="Proteomes" id="UP001231518">
    <property type="component" value="Chromosome 1"/>
</dbReference>
<reference evidence="2" key="1">
    <citation type="submission" date="2023-03" db="EMBL/GenBank/DDBJ databases">
        <title>Chromosome-level genomes of two armyworms, Mythimna separata and Mythimna loreyi, provide insights into the biosynthesis and reception of sex pheromones.</title>
        <authorList>
            <person name="Zhao H."/>
        </authorList>
    </citation>
    <scope>NUCLEOTIDE SEQUENCE</scope>
    <source>
        <strain evidence="2">BeijingLab</strain>
        <tissue evidence="2">Pupa</tissue>
    </source>
</reference>
<keyword evidence="3" id="KW-1185">Reference proteome</keyword>
<organism evidence="2 3">
    <name type="scientific">Mythimna separata</name>
    <name type="common">Oriental armyworm</name>
    <name type="synonym">Pseudaletia separata</name>
    <dbReference type="NCBI Taxonomy" id="271217"/>
    <lineage>
        <taxon>Eukaryota</taxon>
        <taxon>Metazoa</taxon>
        <taxon>Ecdysozoa</taxon>
        <taxon>Arthropoda</taxon>
        <taxon>Hexapoda</taxon>
        <taxon>Insecta</taxon>
        <taxon>Pterygota</taxon>
        <taxon>Neoptera</taxon>
        <taxon>Endopterygota</taxon>
        <taxon>Lepidoptera</taxon>
        <taxon>Glossata</taxon>
        <taxon>Ditrysia</taxon>
        <taxon>Noctuoidea</taxon>
        <taxon>Noctuidae</taxon>
        <taxon>Noctuinae</taxon>
        <taxon>Hadenini</taxon>
        <taxon>Mythimna</taxon>
    </lineage>
</organism>
<protein>
    <submittedName>
        <fullName evidence="2">Uncharacterized protein</fullName>
    </submittedName>
</protein>
<feature type="transmembrane region" description="Helical" evidence="1">
    <location>
        <begin position="40"/>
        <end position="61"/>
    </location>
</feature>
<evidence type="ECO:0000313" key="2">
    <source>
        <dbReference type="EMBL" id="KAJ8736773.1"/>
    </source>
</evidence>
<keyword evidence="1" id="KW-0472">Membrane</keyword>
<feature type="transmembrane region" description="Helical" evidence="1">
    <location>
        <begin position="155"/>
        <end position="178"/>
    </location>
</feature>
<feature type="transmembrane region" description="Helical" evidence="1">
    <location>
        <begin position="73"/>
        <end position="93"/>
    </location>
</feature>
<keyword evidence="1" id="KW-1133">Transmembrane helix</keyword>
<evidence type="ECO:0000256" key="1">
    <source>
        <dbReference type="SAM" id="Phobius"/>
    </source>
</evidence>
<gene>
    <name evidence="2" type="ORF">PYW07_000044</name>
</gene>
<evidence type="ECO:0000313" key="3">
    <source>
        <dbReference type="Proteomes" id="UP001231518"/>
    </source>
</evidence>
<accession>A0AAD7Z0X5</accession>
<sequence>MDETETSNLNSSYEFSYENYTSPEPEPLAMTARRATIQRYTVLSLRLVTLMLLVAGLTMHVRSLKVFRWEQSFSGGILVTYLVAVIGLALCAASDGCIAGSALQAYLSSTGAAFLLVNAGAIWHYWRHSSEATHAIAELLSVMGLPLKRQLMTKVFLCSAAGVGMLMDLSTVPLFTALKVE</sequence>